<gene>
    <name evidence="2" type="ORF">L1857_00690</name>
</gene>
<accession>A0ABY4NM63</accession>
<dbReference type="InterPro" id="IPR015797">
    <property type="entry name" value="NUDIX_hydrolase-like_dom_sf"/>
</dbReference>
<protein>
    <recommendedName>
        <fullName evidence="1">Nudix hydrolase domain-containing protein</fullName>
    </recommendedName>
</protein>
<dbReference type="Proteomes" id="UP000830158">
    <property type="component" value="Chromosome"/>
</dbReference>
<proteinExistence type="predicted"/>
<name>A0ABY4NM63_9PSEU</name>
<keyword evidence="3" id="KW-1185">Reference proteome</keyword>
<reference evidence="2" key="1">
    <citation type="submission" date="2022-01" db="EMBL/GenBank/DDBJ databases">
        <title>PSI-footprinting approach for the identification of protein synthesis inhibitor producers.</title>
        <authorList>
            <person name="Handel F."/>
            <person name="Kulik A."/>
            <person name="Wex K.W."/>
            <person name="Berscheid A."/>
            <person name="Saur J.S."/>
            <person name="Winkler A."/>
            <person name="Wibberg D."/>
            <person name="Kalinowski J."/>
            <person name="Broetz-Oesterhelt H."/>
            <person name="Mast Y."/>
        </authorList>
    </citation>
    <scope>NUCLEOTIDE SEQUENCE</scope>
    <source>
        <strain evidence="2">KNN 49.3e</strain>
    </source>
</reference>
<evidence type="ECO:0000313" key="3">
    <source>
        <dbReference type="Proteomes" id="UP000830158"/>
    </source>
</evidence>
<sequence length="199" mass="21590">MMVDTAGRLHTLAESRLADIVGVSTVAVTTDGCVLVVLQSNRNSASQSLLAPSGSGSLEPRDLDGDDLHDVVRAGMERELCEETGLRRDEIVRTTITGFARWMDRGAKSEFFGLTELSVTRQDLVTRRPSRSERDFTAAMRFVEIDLAAYGRELAAGADLPSLPALITDSGSVPLLLALRAAARWTVRAEPKEGDRVHP</sequence>
<dbReference type="SUPFAM" id="SSF55811">
    <property type="entry name" value="Nudix"/>
    <property type="match status" value="1"/>
</dbReference>
<evidence type="ECO:0000313" key="2">
    <source>
        <dbReference type="EMBL" id="UQS21447.1"/>
    </source>
</evidence>
<dbReference type="InterPro" id="IPR000086">
    <property type="entry name" value="NUDIX_hydrolase_dom"/>
</dbReference>
<dbReference type="PROSITE" id="PS51462">
    <property type="entry name" value="NUDIX"/>
    <property type="match status" value="1"/>
</dbReference>
<dbReference type="EMBL" id="CP091196">
    <property type="protein sequence ID" value="UQS21447.1"/>
    <property type="molecule type" value="Genomic_DNA"/>
</dbReference>
<evidence type="ECO:0000259" key="1">
    <source>
        <dbReference type="PROSITE" id="PS51462"/>
    </source>
</evidence>
<organism evidence="2 3">
    <name type="scientific">Amycolatopsis thermalba</name>
    <dbReference type="NCBI Taxonomy" id="944492"/>
    <lineage>
        <taxon>Bacteria</taxon>
        <taxon>Bacillati</taxon>
        <taxon>Actinomycetota</taxon>
        <taxon>Actinomycetes</taxon>
        <taxon>Pseudonocardiales</taxon>
        <taxon>Pseudonocardiaceae</taxon>
        <taxon>Amycolatopsis</taxon>
    </lineage>
</organism>
<feature type="domain" description="Nudix hydrolase" evidence="1">
    <location>
        <begin position="18"/>
        <end position="167"/>
    </location>
</feature>